<dbReference type="AlphaFoldDB" id="A0A401H4N4"/>
<proteinExistence type="predicted"/>
<sequence length="95" mass="9350">MGARCLVRYSGSPQSGGTPGARGRASAHSLPELAPELASGATCLPGVRYPVERVPTTGASSQRLVGTVLMELADASASLAAVDSVRLAGGATAGV</sequence>
<feature type="region of interest" description="Disordered" evidence="1">
    <location>
        <begin position="1"/>
        <end position="31"/>
    </location>
</feature>
<dbReference type="EMBL" id="BFAD01000016">
    <property type="protein sequence ID" value="GBE89361.1"/>
    <property type="molecule type" value="Genomic_DNA"/>
</dbReference>
<comment type="caution">
    <text evidence="2">The sequence shown here is derived from an EMBL/GenBank/DDBJ whole genome shotgun (WGS) entry which is preliminary data.</text>
</comment>
<dbReference type="InParanoid" id="A0A401H4N4"/>
<evidence type="ECO:0000313" key="3">
    <source>
        <dbReference type="Proteomes" id="UP000287166"/>
    </source>
</evidence>
<accession>A0A401H4N4</accession>
<evidence type="ECO:0000313" key="2">
    <source>
        <dbReference type="EMBL" id="GBE89361.1"/>
    </source>
</evidence>
<reference evidence="2 3" key="1">
    <citation type="journal article" date="2018" name="Sci. Rep.">
        <title>Genome sequence of the cauliflower mushroom Sparassis crispa (Hanabiratake) and its association with beneficial usage.</title>
        <authorList>
            <person name="Kiyama R."/>
            <person name="Furutani Y."/>
            <person name="Kawaguchi K."/>
            <person name="Nakanishi T."/>
        </authorList>
    </citation>
    <scope>NUCLEOTIDE SEQUENCE [LARGE SCALE GENOMIC DNA]</scope>
</reference>
<dbReference type="Proteomes" id="UP000287166">
    <property type="component" value="Unassembled WGS sequence"/>
</dbReference>
<dbReference type="GeneID" id="38786278"/>
<name>A0A401H4N4_9APHY</name>
<evidence type="ECO:0000256" key="1">
    <source>
        <dbReference type="SAM" id="MobiDB-lite"/>
    </source>
</evidence>
<keyword evidence="3" id="KW-1185">Reference proteome</keyword>
<dbReference type="RefSeq" id="XP_027620274.1">
    <property type="nucleotide sequence ID" value="XM_027764473.1"/>
</dbReference>
<protein>
    <submittedName>
        <fullName evidence="2">Uncharacterized protein</fullName>
    </submittedName>
</protein>
<organism evidence="2 3">
    <name type="scientific">Sparassis crispa</name>
    <dbReference type="NCBI Taxonomy" id="139825"/>
    <lineage>
        <taxon>Eukaryota</taxon>
        <taxon>Fungi</taxon>
        <taxon>Dikarya</taxon>
        <taxon>Basidiomycota</taxon>
        <taxon>Agaricomycotina</taxon>
        <taxon>Agaricomycetes</taxon>
        <taxon>Polyporales</taxon>
        <taxon>Sparassidaceae</taxon>
        <taxon>Sparassis</taxon>
    </lineage>
</organism>
<gene>
    <name evidence="2" type="ORF">SCP_1600220</name>
</gene>